<dbReference type="AlphaFoldDB" id="A0A0F9K3N5"/>
<proteinExistence type="predicted"/>
<protein>
    <submittedName>
        <fullName evidence="1">Uncharacterized protein</fullName>
    </submittedName>
</protein>
<gene>
    <name evidence="1" type="ORF">LCGC14_1750030</name>
</gene>
<feature type="non-terminal residue" evidence="1">
    <location>
        <position position="323"/>
    </location>
</feature>
<accession>A0A0F9K3N5</accession>
<organism evidence="1">
    <name type="scientific">marine sediment metagenome</name>
    <dbReference type="NCBI Taxonomy" id="412755"/>
    <lineage>
        <taxon>unclassified sequences</taxon>
        <taxon>metagenomes</taxon>
        <taxon>ecological metagenomes</taxon>
    </lineage>
</organism>
<sequence length="323" mass="38018">MDFIKEIEHYREKFNLQMSNSEIKDMITYSERAYKRGLPNGTFNHIEINNKVPRVSLKVAIDQVITLSKSVISGLLYESLNRMMGTYKNLPVEKQVKIMPNKVKYMTALGNELKLLQDTHISYYTPHKAMLMNEDKELTAVDRTAHIYDLTDTKEIEIENVDISEVMVKPKPIEEGRYLGNMIDNVREKVELLEQEIDLSEFDIDDVIDNYETPKEIPIETDKFEEMLNDEWNATVKPLTTEEYKEIETNLKPELTVRQRFDILKKTYPHDKSVRQLEFNTTIKGCPAVISNIYSNEADWNKQKKIYELDSTIRYRAQEYYCK</sequence>
<comment type="caution">
    <text evidence="1">The sequence shown here is derived from an EMBL/GenBank/DDBJ whole genome shotgun (WGS) entry which is preliminary data.</text>
</comment>
<reference evidence="1" key="1">
    <citation type="journal article" date="2015" name="Nature">
        <title>Complex archaea that bridge the gap between prokaryotes and eukaryotes.</title>
        <authorList>
            <person name="Spang A."/>
            <person name="Saw J.H."/>
            <person name="Jorgensen S.L."/>
            <person name="Zaremba-Niedzwiedzka K."/>
            <person name="Martijn J."/>
            <person name="Lind A.E."/>
            <person name="van Eijk R."/>
            <person name="Schleper C."/>
            <person name="Guy L."/>
            <person name="Ettema T.J."/>
        </authorList>
    </citation>
    <scope>NUCLEOTIDE SEQUENCE</scope>
</reference>
<name>A0A0F9K3N5_9ZZZZ</name>
<dbReference type="EMBL" id="LAZR01016131">
    <property type="protein sequence ID" value="KKM05833.1"/>
    <property type="molecule type" value="Genomic_DNA"/>
</dbReference>
<evidence type="ECO:0000313" key="1">
    <source>
        <dbReference type="EMBL" id="KKM05833.1"/>
    </source>
</evidence>